<name>A0A7J7ZXM5_MYOMY</name>
<protein>
    <submittedName>
        <fullName evidence="2">Uncharacterized protein</fullName>
    </submittedName>
</protein>
<dbReference type="Proteomes" id="UP000527355">
    <property type="component" value="Unassembled WGS sequence"/>
</dbReference>
<reference evidence="2 3" key="1">
    <citation type="journal article" date="2020" name="Nature">
        <title>Six reference-quality genomes reveal evolution of bat adaptations.</title>
        <authorList>
            <person name="Jebb D."/>
            <person name="Huang Z."/>
            <person name="Pippel M."/>
            <person name="Hughes G.M."/>
            <person name="Lavrichenko K."/>
            <person name="Devanna P."/>
            <person name="Winkler S."/>
            <person name="Jermiin L.S."/>
            <person name="Skirmuntt E.C."/>
            <person name="Katzourakis A."/>
            <person name="Burkitt-Gray L."/>
            <person name="Ray D.A."/>
            <person name="Sullivan K.A.M."/>
            <person name="Roscito J.G."/>
            <person name="Kirilenko B.M."/>
            <person name="Davalos L.M."/>
            <person name="Corthals A.P."/>
            <person name="Power M.L."/>
            <person name="Jones G."/>
            <person name="Ransome R.D."/>
            <person name="Dechmann D.K.N."/>
            <person name="Locatelli A.G."/>
            <person name="Puechmaille S.J."/>
            <person name="Fedrigo O."/>
            <person name="Jarvis E.D."/>
            <person name="Hiller M."/>
            <person name="Vernes S.C."/>
            <person name="Myers E.W."/>
            <person name="Teeling E.C."/>
        </authorList>
    </citation>
    <scope>NUCLEOTIDE SEQUENCE [LARGE SCALE GENOMIC DNA]</scope>
    <source>
        <strain evidence="2">MMyoMyo1</strain>
        <tissue evidence="2">Flight muscle</tissue>
    </source>
</reference>
<proteinExistence type="predicted"/>
<accession>A0A7J7ZXM5</accession>
<sequence length="168" mass="18207">MKFVRGGGGRSPQPSLHPLQLGPLVGCPTARSQGSGLNRHSDIPLTIRDHWLLTAHLPACLITPNCLPCRPGCSTQPAVLSFGRPSLTPLLAWSPHAACCSVIWSSLANPPASLVASHSLFGRLFSCNGCLGFYIDRFVYIDFREGERERKRNIDVKDTSIGCLPYAP</sequence>
<evidence type="ECO:0000313" key="2">
    <source>
        <dbReference type="EMBL" id="KAF6379003.1"/>
    </source>
</evidence>
<dbReference type="EMBL" id="JABWUV010000002">
    <property type="protein sequence ID" value="KAF6379003.1"/>
    <property type="molecule type" value="Genomic_DNA"/>
</dbReference>
<evidence type="ECO:0000256" key="1">
    <source>
        <dbReference type="SAM" id="MobiDB-lite"/>
    </source>
</evidence>
<gene>
    <name evidence="2" type="ORF">mMyoMyo1_009873</name>
</gene>
<keyword evidence="3" id="KW-1185">Reference proteome</keyword>
<feature type="compositionally biased region" description="Gly residues" evidence="1">
    <location>
        <begin position="1"/>
        <end position="10"/>
    </location>
</feature>
<feature type="region of interest" description="Disordered" evidence="1">
    <location>
        <begin position="1"/>
        <end position="21"/>
    </location>
</feature>
<comment type="caution">
    <text evidence="2">The sequence shown here is derived from an EMBL/GenBank/DDBJ whole genome shotgun (WGS) entry which is preliminary data.</text>
</comment>
<dbReference type="AlphaFoldDB" id="A0A7J7ZXM5"/>
<organism evidence="2 3">
    <name type="scientific">Myotis myotis</name>
    <name type="common">Greater mouse-eared bat</name>
    <name type="synonym">Vespertilio myotis</name>
    <dbReference type="NCBI Taxonomy" id="51298"/>
    <lineage>
        <taxon>Eukaryota</taxon>
        <taxon>Metazoa</taxon>
        <taxon>Chordata</taxon>
        <taxon>Craniata</taxon>
        <taxon>Vertebrata</taxon>
        <taxon>Euteleostomi</taxon>
        <taxon>Mammalia</taxon>
        <taxon>Eutheria</taxon>
        <taxon>Laurasiatheria</taxon>
        <taxon>Chiroptera</taxon>
        <taxon>Yangochiroptera</taxon>
        <taxon>Vespertilionidae</taxon>
        <taxon>Myotis</taxon>
    </lineage>
</organism>
<evidence type="ECO:0000313" key="3">
    <source>
        <dbReference type="Proteomes" id="UP000527355"/>
    </source>
</evidence>